<keyword evidence="2" id="KW-1185">Reference proteome</keyword>
<evidence type="ECO:0000313" key="2">
    <source>
        <dbReference type="Proteomes" id="UP001497382"/>
    </source>
</evidence>
<dbReference type="EMBL" id="CAXIEN010000208">
    <property type="protein sequence ID" value="CAL1286726.1"/>
    <property type="molecule type" value="Genomic_DNA"/>
</dbReference>
<dbReference type="AlphaFoldDB" id="A0AAV2ARV6"/>
<accession>A0AAV2ARV6</accession>
<gene>
    <name evidence="1" type="ORF">LARSCL_LOCUS14411</name>
</gene>
<reference evidence="1 2" key="1">
    <citation type="submission" date="2024-04" db="EMBL/GenBank/DDBJ databases">
        <authorList>
            <person name="Rising A."/>
            <person name="Reimegard J."/>
            <person name="Sonavane S."/>
            <person name="Akerstrom W."/>
            <person name="Nylinder S."/>
            <person name="Hedman E."/>
            <person name="Kallberg Y."/>
        </authorList>
    </citation>
    <scope>NUCLEOTIDE SEQUENCE [LARGE SCALE GENOMIC DNA]</scope>
</reference>
<dbReference type="Proteomes" id="UP001497382">
    <property type="component" value="Unassembled WGS sequence"/>
</dbReference>
<organism evidence="1 2">
    <name type="scientific">Larinioides sclopetarius</name>
    <dbReference type="NCBI Taxonomy" id="280406"/>
    <lineage>
        <taxon>Eukaryota</taxon>
        <taxon>Metazoa</taxon>
        <taxon>Ecdysozoa</taxon>
        <taxon>Arthropoda</taxon>
        <taxon>Chelicerata</taxon>
        <taxon>Arachnida</taxon>
        <taxon>Araneae</taxon>
        <taxon>Araneomorphae</taxon>
        <taxon>Entelegynae</taxon>
        <taxon>Araneoidea</taxon>
        <taxon>Araneidae</taxon>
        <taxon>Larinioides</taxon>
    </lineage>
</organism>
<protein>
    <submittedName>
        <fullName evidence="1">Uncharacterized protein</fullName>
    </submittedName>
</protein>
<evidence type="ECO:0000313" key="1">
    <source>
        <dbReference type="EMBL" id="CAL1286726.1"/>
    </source>
</evidence>
<comment type="caution">
    <text evidence="1">The sequence shown here is derived from an EMBL/GenBank/DDBJ whole genome shotgun (WGS) entry which is preliminary data.</text>
</comment>
<proteinExistence type="predicted"/>
<name>A0AAV2ARV6_9ARAC</name>
<feature type="non-terminal residue" evidence="1">
    <location>
        <position position="1"/>
    </location>
</feature>
<sequence>EYLSVDIHDTTREFKRKIMQKWVPFDSIL</sequence>